<comment type="caution">
    <text evidence="2">The sequence shown here is derived from an EMBL/GenBank/DDBJ whole genome shotgun (WGS) entry which is preliminary data.</text>
</comment>
<evidence type="ECO:0000313" key="2">
    <source>
        <dbReference type="EMBL" id="EUA92534.1"/>
    </source>
</evidence>
<organism evidence="2 3">
    <name type="scientific">Mycobacterium ulcerans str. Harvey</name>
    <dbReference type="NCBI Taxonomy" id="1299332"/>
    <lineage>
        <taxon>Bacteria</taxon>
        <taxon>Bacillati</taxon>
        <taxon>Actinomycetota</taxon>
        <taxon>Actinomycetes</taxon>
        <taxon>Mycobacteriales</taxon>
        <taxon>Mycobacteriaceae</taxon>
        <taxon>Mycobacterium</taxon>
        <taxon>Mycobacterium ulcerans group</taxon>
    </lineage>
</organism>
<dbReference type="Proteomes" id="UP000020681">
    <property type="component" value="Unassembled WGS sequence"/>
</dbReference>
<feature type="region of interest" description="Disordered" evidence="1">
    <location>
        <begin position="1"/>
        <end position="51"/>
    </location>
</feature>
<reference evidence="2 3" key="1">
    <citation type="submission" date="2014-01" db="EMBL/GenBank/DDBJ databases">
        <authorList>
            <person name="Dobos K."/>
            <person name="Lenaerts A."/>
            <person name="Ordway D."/>
            <person name="DeGroote M.A."/>
            <person name="Parker T."/>
            <person name="Sizemore C."/>
            <person name="Tallon L.J."/>
            <person name="Sadzewicz L.K."/>
            <person name="Sengamalay N."/>
            <person name="Fraser C.M."/>
            <person name="Hine E."/>
            <person name="Shefchek K.A."/>
            <person name="Das S.P."/>
            <person name="Tettelin H."/>
        </authorList>
    </citation>
    <scope>NUCLEOTIDE SEQUENCE [LARGE SCALE GENOMIC DNA]</scope>
    <source>
        <strain evidence="2 3">Harvey</strain>
    </source>
</reference>
<gene>
    <name evidence="2" type="ORF">I551_0953</name>
</gene>
<protein>
    <submittedName>
        <fullName evidence="2">Uncharacterized protein</fullName>
    </submittedName>
</protein>
<evidence type="ECO:0000256" key="1">
    <source>
        <dbReference type="SAM" id="MobiDB-lite"/>
    </source>
</evidence>
<evidence type="ECO:0000313" key="3">
    <source>
        <dbReference type="Proteomes" id="UP000020681"/>
    </source>
</evidence>
<feature type="compositionally biased region" description="Low complexity" evidence="1">
    <location>
        <begin position="28"/>
        <end position="41"/>
    </location>
</feature>
<sequence>MVTPQPHVPAEQPAHHEPPSPSVFGHEPPVTHTPPVHVDPPSHGPVDPHGF</sequence>
<dbReference type="EMBL" id="JAOL01000075">
    <property type="protein sequence ID" value="EUA92534.1"/>
    <property type="molecule type" value="Genomic_DNA"/>
</dbReference>
<name>A0ABN0R6B6_MYCUL</name>
<accession>A0ABN0R6B6</accession>
<proteinExistence type="predicted"/>
<keyword evidence="3" id="KW-1185">Reference proteome</keyword>